<reference evidence="1 2" key="1">
    <citation type="journal article" date="2006" name="Science">
        <title>The genome of black cottonwood, Populus trichocarpa (Torr. &amp; Gray).</title>
        <authorList>
            <person name="Tuskan G.A."/>
            <person name="Difazio S."/>
            <person name="Jansson S."/>
            <person name="Bohlmann J."/>
            <person name="Grigoriev I."/>
            <person name="Hellsten U."/>
            <person name="Putnam N."/>
            <person name="Ralph S."/>
            <person name="Rombauts S."/>
            <person name="Salamov A."/>
            <person name="Schein J."/>
            <person name="Sterck L."/>
            <person name="Aerts A."/>
            <person name="Bhalerao R.R."/>
            <person name="Bhalerao R.P."/>
            <person name="Blaudez D."/>
            <person name="Boerjan W."/>
            <person name="Brun A."/>
            <person name="Brunner A."/>
            <person name="Busov V."/>
            <person name="Campbell M."/>
            <person name="Carlson J."/>
            <person name="Chalot M."/>
            <person name="Chapman J."/>
            <person name="Chen G.L."/>
            <person name="Cooper D."/>
            <person name="Coutinho P.M."/>
            <person name="Couturier J."/>
            <person name="Covert S."/>
            <person name="Cronk Q."/>
            <person name="Cunningham R."/>
            <person name="Davis J."/>
            <person name="Degroeve S."/>
            <person name="Dejardin A."/>
            <person name="Depamphilis C."/>
            <person name="Detter J."/>
            <person name="Dirks B."/>
            <person name="Dubchak I."/>
            <person name="Duplessis S."/>
            <person name="Ehlting J."/>
            <person name="Ellis B."/>
            <person name="Gendler K."/>
            <person name="Goodstein D."/>
            <person name="Gribskov M."/>
            <person name="Grimwood J."/>
            <person name="Groover A."/>
            <person name="Gunter L."/>
            <person name="Hamberger B."/>
            <person name="Heinze B."/>
            <person name="Helariutta Y."/>
            <person name="Henrissat B."/>
            <person name="Holligan D."/>
            <person name="Holt R."/>
            <person name="Huang W."/>
            <person name="Islam-Faridi N."/>
            <person name="Jones S."/>
            <person name="Jones-Rhoades M."/>
            <person name="Jorgensen R."/>
            <person name="Joshi C."/>
            <person name="Kangasjarvi J."/>
            <person name="Karlsson J."/>
            <person name="Kelleher C."/>
            <person name="Kirkpatrick R."/>
            <person name="Kirst M."/>
            <person name="Kohler A."/>
            <person name="Kalluri U."/>
            <person name="Larimer F."/>
            <person name="Leebens-Mack J."/>
            <person name="Leple J.C."/>
            <person name="Locascio P."/>
            <person name="Lou Y."/>
            <person name="Lucas S."/>
            <person name="Martin F."/>
            <person name="Montanini B."/>
            <person name="Napoli C."/>
            <person name="Nelson D.R."/>
            <person name="Nelson C."/>
            <person name="Nieminen K."/>
            <person name="Nilsson O."/>
            <person name="Pereda V."/>
            <person name="Peter G."/>
            <person name="Philippe R."/>
            <person name="Pilate G."/>
            <person name="Poliakov A."/>
            <person name="Razumovskaya J."/>
            <person name="Richardson P."/>
            <person name="Rinaldi C."/>
            <person name="Ritland K."/>
            <person name="Rouze P."/>
            <person name="Ryaboy D."/>
            <person name="Schmutz J."/>
            <person name="Schrader J."/>
            <person name="Segerman B."/>
            <person name="Shin H."/>
            <person name="Siddiqui A."/>
            <person name="Sterky F."/>
            <person name="Terry A."/>
            <person name="Tsai C.J."/>
            <person name="Uberbacher E."/>
            <person name="Unneberg P."/>
            <person name="Vahala J."/>
            <person name="Wall K."/>
            <person name="Wessler S."/>
            <person name="Yang G."/>
            <person name="Yin T."/>
            <person name="Douglas C."/>
            <person name="Marra M."/>
            <person name="Sandberg G."/>
            <person name="Van de Peer Y."/>
            <person name="Rokhsar D."/>
        </authorList>
    </citation>
    <scope>NUCLEOTIDE SEQUENCE [LARGE SCALE GENOMIC DNA]</scope>
    <source>
        <strain evidence="2">cv. Nisqually</strain>
    </source>
</reference>
<dbReference type="AlphaFoldDB" id="A0A2K1ZVX7"/>
<dbReference type="Proteomes" id="UP000006729">
    <property type="component" value="Chromosome 6"/>
</dbReference>
<gene>
    <name evidence="1" type="ORF">POPTR_006G028400</name>
</gene>
<organism evidence="1 2">
    <name type="scientific">Populus trichocarpa</name>
    <name type="common">Western balsam poplar</name>
    <name type="synonym">Populus balsamifera subsp. trichocarpa</name>
    <dbReference type="NCBI Taxonomy" id="3694"/>
    <lineage>
        <taxon>Eukaryota</taxon>
        <taxon>Viridiplantae</taxon>
        <taxon>Streptophyta</taxon>
        <taxon>Embryophyta</taxon>
        <taxon>Tracheophyta</taxon>
        <taxon>Spermatophyta</taxon>
        <taxon>Magnoliopsida</taxon>
        <taxon>eudicotyledons</taxon>
        <taxon>Gunneridae</taxon>
        <taxon>Pentapetalae</taxon>
        <taxon>rosids</taxon>
        <taxon>fabids</taxon>
        <taxon>Malpighiales</taxon>
        <taxon>Salicaceae</taxon>
        <taxon>Saliceae</taxon>
        <taxon>Populus</taxon>
    </lineage>
</organism>
<keyword evidence="2" id="KW-1185">Reference proteome</keyword>
<proteinExistence type="predicted"/>
<protein>
    <submittedName>
        <fullName evidence="1">Uncharacterized protein</fullName>
    </submittedName>
</protein>
<evidence type="ECO:0000313" key="2">
    <source>
        <dbReference type="Proteomes" id="UP000006729"/>
    </source>
</evidence>
<sequence>MTCNDRNHPSPLLNPHFLSNKSSLHTDFQYETIERKYEAVVCGGSISFVDCTRGEYRSWEHGLIGRRSNWEGFY</sequence>
<dbReference type="EMBL" id="CM009295">
    <property type="protein sequence ID" value="PNT29430.1"/>
    <property type="molecule type" value="Genomic_DNA"/>
</dbReference>
<accession>A0A2K1ZVX7</accession>
<name>A0A2K1ZVX7_POPTR</name>
<dbReference type="InParanoid" id="A0A2K1ZVX7"/>
<evidence type="ECO:0000313" key="1">
    <source>
        <dbReference type="EMBL" id="PNT29430.1"/>
    </source>
</evidence>